<keyword evidence="11" id="KW-0067">ATP-binding</keyword>
<gene>
    <name evidence="18" type="ORF">FRZ44_09660</name>
</gene>
<evidence type="ECO:0000259" key="17">
    <source>
        <dbReference type="PROSITE" id="PS50885"/>
    </source>
</evidence>
<evidence type="ECO:0000256" key="14">
    <source>
        <dbReference type="ARBA" id="ARBA00023136"/>
    </source>
</evidence>
<evidence type="ECO:0000313" key="18">
    <source>
        <dbReference type="EMBL" id="QEX15679.1"/>
    </source>
</evidence>
<evidence type="ECO:0000256" key="1">
    <source>
        <dbReference type="ARBA" id="ARBA00000085"/>
    </source>
</evidence>
<dbReference type="PANTHER" id="PTHR44936">
    <property type="entry name" value="SENSOR PROTEIN CREC"/>
    <property type="match status" value="1"/>
</dbReference>
<dbReference type="PROSITE" id="PS50109">
    <property type="entry name" value="HIS_KIN"/>
    <property type="match status" value="1"/>
</dbReference>
<dbReference type="AlphaFoldDB" id="A0A5J6ME87"/>
<dbReference type="GO" id="GO:0005886">
    <property type="term" value="C:plasma membrane"/>
    <property type="evidence" value="ECO:0007669"/>
    <property type="project" value="UniProtKB-SubCell"/>
</dbReference>
<dbReference type="KEGG" id="htq:FRZ44_09660"/>
<feature type="transmembrane region" description="Helical" evidence="15">
    <location>
        <begin position="30"/>
        <end position="54"/>
    </location>
</feature>
<evidence type="ECO:0000259" key="16">
    <source>
        <dbReference type="PROSITE" id="PS50109"/>
    </source>
</evidence>
<dbReference type="EMBL" id="CP042906">
    <property type="protein sequence ID" value="QEX15679.1"/>
    <property type="molecule type" value="Genomic_DNA"/>
</dbReference>
<dbReference type="RefSeq" id="WP_151176110.1">
    <property type="nucleotide sequence ID" value="NZ_CP042906.1"/>
</dbReference>
<keyword evidence="7" id="KW-0808">Transferase</keyword>
<dbReference type="InterPro" id="IPR005467">
    <property type="entry name" value="His_kinase_dom"/>
</dbReference>
<dbReference type="InterPro" id="IPR036890">
    <property type="entry name" value="HATPase_C_sf"/>
</dbReference>
<evidence type="ECO:0000256" key="4">
    <source>
        <dbReference type="ARBA" id="ARBA00022475"/>
    </source>
</evidence>
<dbReference type="Pfam" id="PF00672">
    <property type="entry name" value="HAMP"/>
    <property type="match status" value="1"/>
</dbReference>
<dbReference type="InterPro" id="IPR003594">
    <property type="entry name" value="HATPase_dom"/>
</dbReference>
<keyword evidence="19" id="KW-1185">Reference proteome</keyword>
<dbReference type="InterPro" id="IPR003661">
    <property type="entry name" value="HisK_dim/P_dom"/>
</dbReference>
<evidence type="ECO:0000256" key="7">
    <source>
        <dbReference type="ARBA" id="ARBA00022679"/>
    </source>
</evidence>
<dbReference type="GO" id="GO:0000155">
    <property type="term" value="F:phosphorelay sensor kinase activity"/>
    <property type="evidence" value="ECO:0007669"/>
    <property type="project" value="InterPro"/>
</dbReference>
<feature type="transmembrane region" description="Helical" evidence="15">
    <location>
        <begin position="177"/>
        <end position="198"/>
    </location>
</feature>
<evidence type="ECO:0000256" key="11">
    <source>
        <dbReference type="ARBA" id="ARBA00022840"/>
    </source>
</evidence>
<comment type="subcellular location">
    <subcellularLocation>
        <location evidence="2">Cell inner membrane</location>
        <topology evidence="2">Multi-pass membrane protein</topology>
    </subcellularLocation>
</comment>
<sequence>MVTSTFPAEKSRKPDRDFARLWNAVLPRSLFGRAVMIIVTPLILLQVIATWVFYDDHWDTVTRQLAYGVGGDIGAIIEMMQMAKGPDEYPRIFQIAHDKMLIDAELLPGAVLPNEPILVQQMSTDQKLANALNARVQRPFLIDSRSLKNLVEVYVQLPDGVLRVIAPRKRLFSSTTYVFILWMVGTSLVLFGAATFFMRAQMHPIRRLALAADAFGKGHDVPDFKLRGAEEVRQAGAAFNLMRARIQRQIQQRTEMLAGVSHDLRTPLTRMKLELAMMPESAEVNELRADVAEMAKMVEGYLAFARGDSTAKPEPVDLAQLLREVANGAARAGQPVELKVEGPMPVSIRPDAIRRCLDNLIANARRHARRVTITADYVGAAIEIAVDDDGPGIPEDMREEVFRPFFRLENSRNRETGGAGLGLTIARDVMRSHGGELTLDRSPMGGLRALLRLPV</sequence>
<accession>A0A5J6ME87</accession>
<dbReference type="SMART" id="SM00387">
    <property type="entry name" value="HATPase_c"/>
    <property type="match status" value="1"/>
</dbReference>
<evidence type="ECO:0000256" key="8">
    <source>
        <dbReference type="ARBA" id="ARBA00022692"/>
    </source>
</evidence>
<organism evidence="18 19">
    <name type="scientific">Hypericibacter terrae</name>
    <dbReference type="NCBI Taxonomy" id="2602015"/>
    <lineage>
        <taxon>Bacteria</taxon>
        <taxon>Pseudomonadati</taxon>
        <taxon>Pseudomonadota</taxon>
        <taxon>Alphaproteobacteria</taxon>
        <taxon>Rhodospirillales</taxon>
        <taxon>Dongiaceae</taxon>
        <taxon>Hypericibacter</taxon>
    </lineage>
</organism>
<dbReference type="Proteomes" id="UP000326202">
    <property type="component" value="Chromosome"/>
</dbReference>
<dbReference type="SUPFAM" id="SSF55874">
    <property type="entry name" value="ATPase domain of HSP90 chaperone/DNA topoisomerase II/histidine kinase"/>
    <property type="match status" value="1"/>
</dbReference>
<dbReference type="CDD" id="cd06225">
    <property type="entry name" value="HAMP"/>
    <property type="match status" value="1"/>
</dbReference>
<dbReference type="SUPFAM" id="SSF47384">
    <property type="entry name" value="Homodimeric domain of signal transducing histidine kinase"/>
    <property type="match status" value="1"/>
</dbReference>
<keyword evidence="9" id="KW-0547">Nucleotide-binding</keyword>
<dbReference type="SMART" id="SM00388">
    <property type="entry name" value="HisKA"/>
    <property type="match status" value="1"/>
</dbReference>
<dbReference type="PROSITE" id="PS50885">
    <property type="entry name" value="HAMP"/>
    <property type="match status" value="1"/>
</dbReference>
<keyword evidence="12 15" id="KW-1133">Transmembrane helix</keyword>
<keyword evidence="4" id="KW-1003">Cell membrane</keyword>
<keyword evidence="13" id="KW-0902">Two-component regulatory system</keyword>
<dbReference type="Pfam" id="PF00512">
    <property type="entry name" value="HisKA"/>
    <property type="match status" value="1"/>
</dbReference>
<dbReference type="CDD" id="cd00082">
    <property type="entry name" value="HisKA"/>
    <property type="match status" value="1"/>
</dbReference>
<comment type="catalytic activity">
    <reaction evidence="1">
        <text>ATP + protein L-histidine = ADP + protein N-phospho-L-histidine.</text>
        <dbReference type="EC" id="2.7.13.3"/>
    </reaction>
</comment>
<dbReference type="OrthoDB" id="9804645at2"/>
<dbReference type="InterPro" id="IPR050980">
    <property type="entry name" value="2C_sensor_his_kinase"/>
</dbReference>
<evidence type="ECO:0000313" key="19">
    <source>
        <dbReference type="Proteomes" id="UP000326202"/>
    </source>
</evidence>
<feature type="domain" description="Histidine kinase" evidence="16">
    <location>
        <begin position="259"/>
        <end position="455"/>
    </location>
</feature>
<dbReference type="InterPro" id="IPR003660">
    <property type="entry name" value="HAMP_dom"/>
</dbReference>
<dbReference type="Gene3D" id="1.10.287.130">
    <property type="match status" value="1"/>
</dbReference>
<dbReference type="InterPro" id="IPR004358">
    <property type="entry name" value="Sig_transdc_His_kin-like_C"/>
</dbReference>
<dbReference type="EC" id="2.7.13.3" evidence="3"/>
<evidence type="ECO:0000256" key="15">
    <source>
        <dbReference type="SAM" id="Phobius"/>
    </source>
</evidence>
<evidence type="ECO:0000256" key="3">
    <source>
        <dbReference type="ARBA" id="ARBA00012438"/>
    </source>
</evidence>
<keyword evidence="8 15" id="KW-0812">Transmembrane</keyword>
<keyword evidence="6" id="KW-0597">Phosphoprotein</keyword>
<dbReference type="InterPro" id="IPR036097">
    <property type="entry name" value="HisK_dim/P_sf"/>
</dbReference>
<reference evidence="18 19" key="1">
    <citation type="submission" date="2019-08" db="EMBL/GenBank/DDBJ databases">
        <title>Hyperibacter terrae gen. nov., sp. nov. and Hyperibacter viscosus sp. nov., two new members in the family Rhodospirillaceae isolated from the rhizosphere of Hypericum perforatum.</title>
        <authorList>
            <person name="Noviana Z."/>
        </authorList>
    </citation>
    <scope>NUCLEOTIDE SEQUENCE [LARGE SCALE GENOMIC DNA]</scope>
    <source>
        <strain evidence="18 19">R5913</strain>
    </source>
</reference>
<evidence type="ECO:0000256" key="9">
    <source>
        <dbReference type="ARBA" id="ARBA00022741"/>
    </source>
</evidence>
<evidence type="ECO:0000256" key="13">
    <source>
        <dbReference type="ARBA" id="ARBA00023012"/>
    </source>
</evidence>
<keyword evidence="5" id="KW-0997">Cell inner membrane</keyword>
<keyword evidence="14 15" id="KW-0472">Membrane</keyword>
<dbReference type="Pfam" id="PF02518">
    <property type="entry name" value="HATPase_c"/>
    <property type="match status" value="1"/>
</dbReference>
<dbReference type="SMART" id="SM00304">
    <property type="entry name" value="HAMP"/>
    <property type="match status" value="1"/>
</dbReference>
<dbReference type="Gene3D" id="3.30.565.10">
    <property type="entry name" value="Histidine kinase-like ATPase, C-terminal domain"/>
    <property type="match status" value="1"/>
</dbReference>
<evidence type="ECO:0000256" key="2">
    <source>
        <dbReference type="ARBA" id="ARBA00004429"/>
    </source>
</evidence>
<dbReference type="PANTHER" id="PTHR44936:SF5">
    <property type="entry name" value="SENSOR HISTIDINE KINASE ENVZ"/>
    <property type="match status" value="1"/>
</dbReference>
<evidence type="ECO:0000256" key="12">
    <source>
        <dbReference type="ARBA" id="ARBA00022989"/>
    </source>
</evidence>
<dbReference type="GO" id="GO:0005524">
    <property type="term" value="F:ATP binding"/>
    <property type="evidence" value="ECO:0007669"/>
    <property type="project" value="UniProtKB-KW"/>
</dbReference>
<feature type="domain" description="HAMP" evidence="17">
    <location>
        <begin position="199"/>
        <end position="251"/>
    </location>
</feature>
<evidence type="ECO:0000256" key="6">
    <source>
        <dbReference type="ARBA" id="ARBA00022553"/>
    </source>
</evidence>
<protein>
    <recommendedName>
        <fullName evidence="3">histidine kinase</fullName>
        <ecNumber evidence="3">2.7.13.3</ecNumber>
    </recommendedName>
</protein>
<dbReference type="PRINTS" id="PR00344">
    <property type="entry name" value="BCTRLSENSOR"/>
</dbReference>
<keyword evidence="10" id="KW-0418">Kinase</keyword>
<evidence type="ECO:0000256" key="10">
    <source>
        <dbReference type="ARBA" id="ARBA00022777"/>
    </source>
</evidence>
<evidence type="ECO:0000256" key="5">
    <source>
        <dbReference type="ARBA" id="ARBA00022519"/>
    </source>
</evidence>
<proteinExistence type="predicted"/>
<name>A0A5J6ME87_9PROT</name>